<organism evidence="12 13">
    <name type="scientific">Wansuia hejianensis</name>
    <dbReference type="NCBI Taxonomy" id="2763667"/>
    <lineage>
        <taxon>Bacteria</taxon>
        <taxon>Bacillati</taxon>
        <taxon>Bacillota</taxon>
        <taxon>Clostridia</taxon>
        <taxon>Lachnospirales</taxon>
        <taxon>Lachnospiraceae</taxon>
        <taxon>Wansuia</taxon>
    </lineage>
</organism>
<dbReference type="KEGG" id="whj:H9Q79_10515"/>
<evidence type="ECO:0000256" key="3">
    <source>
        <dbReference type="ARBA" id="ARBA00022448"/>
    </source>
</evidence>
<dbReference type="InterPro" id="IPR027417">
    <property type="entry name" value="P-loop_NTPase"/>
</dbReference>
<evidence type="ECO:0000313" key="12">
    <source>
        <dbReference type="EMBL" id="QNM07372.1"/>
    </source>
</evidence>
<keyword evidence="13" id="KW-1185">Reference proteome</keyword>
<reference evidence="12 13" key="1">
    <citation type="submission" date="2020-08" db="EMBL/GenBank/DDBJ databases">
        <authorList>
            <person name="Liu C."/>
            <person name="Sun Q."/>
        </authorList>
    </citation>
    <scope>NUCLEOTIDE SEQUENCE [LARGE SCALE GENOMIC DNA]</scope>
    <source>
        <strain evidence="12 13">NSJ-29</strain>
    </source>
</reference>
<evidence type="ECO:0000256" key="4">
    <source>
        <dbReference type="ARBA" id="ARBA00022475"/>
    </source>
</evidence>
<keyword evidence="7 12" id="KW-0067">ATP-binding</keyword>
<evidence type="ECO:0000256" key="7">
    <source>
        <dbReference type="ARBA" id="ARBA00022840"/>
    </source>
</evidence>
<comment type="function">
    <text evidence="10">Probably part of an ABC transporter complex. Responsible for energy coupling to the transport system.</text>
</comment>
<dbReference type="RefSeq" id="WP_118647672.1">
    <property type="nucleotide sequence ID" value="NZ_CP060635.1"/>
</dbReference>
<dbReference type="CDD" id="cd03225">
    <property type="entry name" value="ABC_cobalt_CbiO_domain1"/>
    <property type="match status" value="1"/>
</dbReference>
<dbReference type="CDD" id="cd03226">
    <property type="entry name" value="ABC_cobalt_CbiO_domain2"/>
    <property type="match status" value="1"/>
</dbReference>
<dbReference type="GO" id="GO:0043190">
    <property type="term" value="C:ATP-binding cassette (ABC) transporter complex"/>
    <property type="evidence" value="ECO:0007669"/>
    <property type="project" value="TreeGrafter"/>
</dbReference>
<evidence type="ECO:0000256" key="1">
    <source>
        <dbReference type="ARBA" id="ARBA00004202"/>
    </source>
</evidence>
<dbReference type="PROSITE" id="PS50893">
    <property type="entry name" value="ABC_TRANSPORTER_2"/>
    <property type="match status" value="2"/>
</dbReference>
<protein>
    <submittedName>
        <fullName evidence="12">Energy-coupling factor ABC transporter ATP-binding protein</fullName>
    </submittedName>
</protein>
<gene>
    <name evidence="12" type="ORF">H9Q79_10515</name>
</gene>
<dbReference type="Gene3D" id="3.40.50.300">
    <property type="entry name" value="P-loop containing nucleotide triphosphate hydrolases"/>
    <property type="match status" value="2"/>
</dbReference>
<dbReference type="PANTHER" id="PTHR43553">
    <property type="entry name" value="HEAVY METAL TRANSPORTER"/>
    <property type="match status" value="1"/>
</dbReference>
<dbReference type="Proteomes" id="UP000515860">
    <property type="component" value="Chromosome"/>
</dbReference>
<dbReference type="GO" id="GO:0016887">
    <property type="term" value="F:ATP hydrolysis activity"/>
    <property type="evidence" value="ECO:0007669"/>
    <property type="project" value="InterPro"/>
</dbReference>
<evidence type="ECO:0000256" key="6">
    <source>
        <dbReference type="ARBA" id="ARBA00022741"/>
    </source>
</evidence>
<dbReference type="SMART" id="SM00382">
    <property type="entry name" value="AAA"/>
    <property type="match status" value="2"/>
</dbReference>
<sequence>MIRFEHVNFQYADSEAGVTDICLHVRKGECVVLTGPSGNGKTTLIHIVNGIAPAFHMGRFSGRLQINGKDRSDEPLWKRGKTVGSVFQDPGSQFFSSEMPGEVAFSCENYGFPHEKIVLRTDVAIRRFRLEQLRDRSLDVLSSGEKQRTAVASVYAMNPPVYVCDEPTANLDGQGVKELREVLQGLKREGCTLLIAEHRISWLMDVADRFVYIRDGAIQWERTPEQMRLLPSEVMKQLELRAVQHCMPSRLSIPAVTGSPLLSLKSLSCKRGKHTIWENLNLAAWAGQIIAITGHNGAGKTTLAKIVAGLERPSKGSISLHGRKAGSSRRRKSCWYSSNDTGTQFFTNSVTEELFLGIFRTEEQLERARNLLKKLDLYAYKDAHPAILSGGQKQRLSIACGLLSDRKILLFDEPTSGLDGGNMRKIASALEDAAAEGKAVLVITHDEELIQACCSFQWDLSK</sequence>
<dbReference type="Pfam" id="PF00005">
    <property type="entry name" value="ABC_tran"/>
    <property type="match status" value="2"/>
</dbReference>
<evidence type="ECO:0000256" key="2">
    <source>
        <dbReference type="ARBA" id="ARBA00005417"/>
    </source>
</evidence>
<keyword evidence="9" id="KW-0472">Membrane</keyword>
<dbReference type="GO" id="GO:0042626">
    <property type="term" value="F:ATPase-coupled transmembrane transporter activity"/>
    <property type="evidence" value="ECO:0007669"/>
    <property type="project" value="TreeGrafter"/>
</dbReference>
<feature type="domain" description="ABC transporter" evidence="11">
    <location>
        <begin position="262"/>
        <end position="462"/>
    </location>
</feature>
<keyword evidence="4" id="KW-1003">Cell membrane</keyword>
<dbReference type="InterPro" id="IPR003593">
    <property type="entry name" value="AAA+_ATPase"/>
</dbReference>
<keyword evidence="6" id="KW-0547">Nucleotide-binding</keyword>
<evidence type="ECO:0000256" key="10">
    <source>
        <dbReference type="ARBA" id="ARBA00025157"/>
    </source>
</evidence>
<keyword evidence="3" id="KW-0813">Transport</keyword>
<evidence type="ECO:0000256" key="8">
    <source>
        <dbReference type="ARBA" id="ARBA00022967"/>
    </source>
</evidence>
<dbReference type="GO" id="GO:0005524">
    <property type="term" value="F:ATP binding"/>
    <property type="evidence" value="ECO:0007669"/>
    <property type="project" value="UniProtKB-KW"/>
</dbReference>
<accession>A0A7G9G990</accession>
<dbReference type="EMBL" id="CP060635">
    <property type="protein sequence ID" value="QNM07372.1"/>
    <property type="molecule type" value="Genomic_DNA"/>
</dbReference>
<dbReference type="SUPFAM" id="SSF52540">
    <property type="entry name" value="P-loop containing nucleoside triphosphate hydrolases"/>
    <property type="match status" value="2"/>
</dbReference>
<dbReference type="InterPro" id="IPR015856">
    <property type="entry name" value="ABC_transpr_CbiO/EcfA_su"/>
</dbReference>
<dbReference type="PROSITE" id="PS00211">
    <property type="entry name" value="ABC_TRANSPORTER_1"/>
    <property type="match status" value="1"/>
</dbReference>
<evidence type="ECO:0000256" key="5">
    <source>
        <dbReference type="ARBA" id="ARBA00022737"/>
    </source>
</evidence>
<name>A0A7G9G990_9FIRM</name>
<evidence type="ECO:0000259" key="11">
    <source>
        <dbReference type="PROSITE" id="PS50893"/>
    </source>
</evidence>
<dbReference type="PANTHER" id="PTHR43553:SF23">
    <property type="entry name" value="ABC TRANSPORTER ATP-BINDING COMPONENT"/>
    <property type="match status" value="1"/>
</dbReference>
<keyword evidence="5" id="KW-0677">Repeat</keyword>
<feature type="domain" description="ABC transporter" evidence="11">
    <location>
        <begin position="2"/>
        <end position="240"/>
    </location>
</feature>
<proteinExistence type="inferred from homology"/>
<dbReference type="AlphaFoldDB" id="A0A7G9G990"/>
<evidence type="ECO:0000313" key="13">
    <source>
        <dbReference type="Proteomes" id="UP000515860"/>
    </source>
</evidence>
<dbReference type="InterPro" id="IPR003439">
    <property type="entry name" value="ABC_transporter-like_ATP-bd"/>
</dbReference>
<evidence type="ECO:0000256" key="9">
    <source>
        <dbReference type="ARBA" id="ARBA00023136"/>
    </source>
</evidence>
<dbReference type="InterPro" id="IPR017871">
    <property type="entry name" value="ABC_transporter-like_CS"/>
</dbReference>
<dbReference type="InterPro" id="IPR050095">
    <property type="entry name" value="ECF_ABC_transporter_ATP-bd"/>
</dbReference>
<keyword evidence="8" id="KW-1278">Translocase</keyword>
<comment type="subcellular location">
    <subcellularLocation>
        <location evidence="1">Cell membrane</location>
        <topology evidence="1">Peripheral membrane protein</topology>
    </subcellularLocation>
</comment>
<comment type="similarity">
    <text evidence="2">Belongs to the ABC transporter superfamily.</text>
</comment>